<reference evidence="2 3" key="1">
    <citation type="journal article" date="2015" name="Plant Cell">
        <title>Oil accumulation by the oleaginous diatom Fistulifera solaris as revealed by the genome and transcriptome.</title>
        <authorList>
            <person name="Tanaka T."/>
            <person name="Maeda Y."/>
            <person name="Veluchamy A."/>
            <person name="Tanaka M."/>
            <person name="Abida H."/>
            <person name="Marechal E."/>
            <person name="Bowler C."/>
            <person name="Muto M."/>
            <person name="Sunaga Y."/>
            <person name="Tanaka M."/>
            <person name="Yoshino T."/>
            <person name="Taniguchi T."/>
            <person name="Fukuda Y."/>
            <person name="Nemoto M."/>
            <person name="Matsumoto M."/>
            <person name="Wong P.S."/>
            <person name="Aburatani S."/>
            <person name="Fujibuchi W."/>
        </authorList>
    </citation>
    <scope>NUCLEOTIDE SEQUENCE [LARGE SCALE GENOMIC DNA]</scope>
    <source>
        <strain evidence="2 3">JPCC DA0580</strain>
    </source>
</reference>
<dbReference type="GO" id="GO:0005542">
    <property type="term" value="F:folic acid binding"/>
    <property type="evidence" value="ECO:0007669"/>
    <property type="project" value="InterPro"/>
</dbReference>
<evidence type="ECO:0000259" key="1">
    <source>
        <dbReference type="Pfam" id="PF07837"/>
    </source>
</evidence>
<evidence type="ECO:0000313" key="2">
    <source>
        <dbReference type="EMBL" id="GAX11661.1"/>
    </source>
</evidence>
<comment type="caution">
    <text evidence="2">The sequence shown here is derived from an EMBL/GenBank/DDBJ whole genome shotgun (WGS) entry which is preliminary data.</text>
</comment>
<accession>A0A1Z5JD25</accession>
<keyword evidence="3" id="KW-1185">Reference proteome</keyword>
<feature type="domain" description="Formiminotransferase N-terminal subdomain" evidence="1">
    <location>
        <begin position="15"/>
        <end position="113"/>
    </location>
</feature>
<dbReference type="PANTHER" id="PTHR12234:SF1">
    <property type="entry name" value="FORMIMINOTRANSFERASE N-TERMINAL SUBDOMAIN-CONTAINING PROTEIN"/>
    <property type="match status" value="1"/>
</dbReference>
<proteinExistence type="predicted"/>
<name>A0A1Z5JD25_FISSO</name>
<evidence type="ECO:0000313" key="3">
    <source>
        <dbReference type="Proteomes" id="UP000198406"/>
    </source>
</evidence>
<dbReference type="Proteomes" id="UP000198406">
    <property type="component" value="Unassembled WGS sequence"/>
</dbReference>
<sequence length="233" mass="26476">MKETPTTNSKYRYFHPHVGVVDHISVMSLAESQDMNTNITCRAATEMTQSAHEIGKRLEDMGQIVHYYGHAHPDNHSLAQVRREKTSFFHHEKNDTSNYSQSKETQSGICLVGVPKQFVENYNVRVLCSGKSLVSRTLTQRLRECDGGIVGVEALTLPYGDGCWEVAMNLLLPNLVPSIQQIVSEWKEGTLLKEYQVGTTLEQCQRCLQMEDRESHDAFVMKQLEMYLESSDC</sequence>
<dbReference type="GO" id="GO:0016740">
    <property type="term" value="F:transferase activity"/>
    <property type="evidence" value="ECO:0007669"/>
    <property type="project" value="InterPro"/>
</dbReference>
<dbReference type="SUPFAM" id="SSF55116">
    <property type="entry name" value="Formiminotransferase domain of formiminotransferase-cyclodeaminase"/>
    <property type="match status" value="1"/>
</dbReference>
<dbReference type="AlphaFoldDB" id="A0A1Z5JD25"/>
<organism evidence="2 3">
    <name type="scientific">Fistulifera solaris</name>
    <name type="common">Oleaginous diatom</name>
    <dbReference type="NCBI Taxonomy" id="1519565"/>
    <lineage>
        <taxon>Eukaryota</taxon>
        <taxon>Sar</taxon>
        <taxon>Stramenopiles</taxon>
        <taxon>Ochrophyta</taxon>
        <taxon>Bacillariophyta</taxon>
        <taxon>Bacillariophyceae</taxon>
        <taxon>Bacillariophycidae</taxon>
        <taxon>Naviculales</taxon>
        <taxon>Naviculaceae</taxon>
        <taxon>Fistulifera</taxon>
    </lineage>
</organism>
<dbReference type="Gene3D" id="3.30.990.10">
    <property type="entry name" value="Formiminotransferase, N-terminal subdomain"/>
    <property type="match status" value="1"/>
</dbReference>
<gene>
    <name evidence="2" type="ORF">FisN_7Lh021</name>
</gene>
<dbReference type="PANTHER" id="PTHR12234">
    <property type="entry name" value="FORMIMINOTRANSFERASE-CYCLODEAMINASE"/>
    <property type="match status" value="1"/>
</dbReference>
<dbReference type="InterPro" id="IPR037064">
    <property type="entry name" value="Formiminotransferase_N_sf"/>
</dbReference>
<protein>
    <recommendedName>
        <fullName evidence="1">Formiminotransferase N-terminal subdomain domain-containing protein</fullName>
    </recommendedName>
</protein>
<dbReference type="InterPro" id="IPR012886">
    <property type="entry name" value="Formiminotransferase_N"/>
</dbReference>
<dbReference type="InterPro" id="IPR051623">
    <property type="entry name" value="FTCD"/>
</dbReference>
<dbReference type="InParanoid" id="A0A1Z5JD25"/>
<dbReference type="OrthoDB" id="48036at2759"/>
<dbReference type="Pfam" id="PF07837">
    <property type="entry name" value="FTCD_N"/>
    <property type="match status" value="1"/>
</dbReference>
<dbReference type="InterPro" id="IPR022384">
    <property type="entry name" value="FormiminoTrfase_cat_dom_sf"/>
</dbReference>
<dbReference type="EMBL" id="BDSP01000044">
    <property type="protein sequence ID" value="GAX11661.1"/>
    <property type="molecule type" value="Genomic_DNA"/>
</dbReference>